<reference evidence="2" key="1">
    <citation type="submission" date="2022-09" db="EMBL/GenBank/DDBJ databases">
        <title>Novel Mycoplasma species identified in domestic and wild animals.</title>
        <authorList>
            <person name="Volokhov D.V."/>
            <person name="Furtak V.A."/>
            <person name="Zagorodnyaya T.A."/>
        </authorList>
    </citation>
    <scope>NUCLEOTIDE SEQUENCE</scope>
    <source>
        <strain evidence="2">Oakley</strain>
    </source>
</reference>
<proteinExistence type="predicted"/>
<evidence type="ECO:0000256" key="1">
    <source>
        <dbReference type="SAM" id="Phobius"/>
    </source>
</evidence>
<dbReference type="RefSeq" id="WP_263608789.1">
    <property type="nucleotide sequence ID" value="NZ_JAOVQM010000007.1"/>
</dbReference>
<evidence type="ECO:0000313" key="3">
    <source>
        <dbReference type="Proteomes" id="UP001177160"/>
    </source>
</evidence>
<feature type="transmembrane region" description="Helical" evidence="1">
    <location>
        <begin position="254"/>
        <end position="277"/>
    </location>
</feature>
<sequence>MKVINNQSRIQTTYLWWLVFINIIVLTVGWLHQDWLGFGAAILINMPINLCILKRYRKKLKTHRDYISINMGAFRHTKPKSYYEIPLVDIEHFYVKPHPKNKRYQRVIQVVFDRTKSYEFVIDRSQLLPLETLVRRPLNHSLMQKRTHYKQPKQPRFIWFQLMGSVLGVGLSALGILLYTQQTNAWVNNLMIGLIVLYALGHFYSFLDHTDPWYVKLAQSFFGMIIYILIVTSVITLFSNFILEAPFSMIYLTYATYALSAFVVVVLIFMASLYALAHA</sequence>
<feature type="transmembrane region" description="Helical" evidence="1">
    <location>
        <begin position="219"/>
        <end position="242"/>
    </location>
</feature>
<evidence type="ECO:0000313" key="2">
    <source>
        <dbReference type="EMBL" id="MCV2232600.1"/>
    </source>
</evidence>
<dbReference type="EMBL" id="JAOVQM010000007">
    <property type="protein sequence ID" value="MCV2232600.1"/>
    <property type="molecule type" value="Genomic_DNA"/>
</dbReference>
<organism evidence="2 3">
    <name type="scientific">Paracholeplasma manati</name>
    <dbReference type="NCBI Taxonomy" id="591373"/>
    <lineage>
        <taxon>Bacteria</taxon>
        <taxon>Bacillati</taxon>
        <taxon>Mycoplasmatota</taxon>
        <taxon>Mollicutes</taxon>
        <taxon>Acholeplasmatales</taxon>
        <taxon>Acholeplasmataceae</taxon>
        <taxon>Paracholeplasma</taxon>
    </lineage>
</organism>
<keyword evidence="1" id="KW-0472">Membrane</keyword>
<feature type="transmembrane region" description="Helical" evidence="1">
    <location>
        <begin position="12"/>
        <end position="30"/>
    </location>
</feature>
<keyword evidence="1" id="KW-0812">Transmembrane</keyword>
<dbReference type="Proteomes" id="UP001177160">
    <property type="component" value="Unassembled WGS sequence"/>
</dbReference>
<protein>
    <submittedName>
        <fullName evidence="2">Uncharacterized protein</fullName>
    </submittedName>
</protein>
<feature type="transmembrane region" description="Helical" evidence="1">
    <location>
        <begin position="36"/>
        <end position="53"/>
    </location>
</feature>
<name>A0ABT2Y7A5_9MOLU</name>
<accession>A0ABT2Y7A5</accession>
<feature type="transmembrane region" description="Helical" evidence="1">
    <location>
        <begin position="185"/>
        <end position="207"/>
    </location>
</feature>
<feature type="transmembrane region" description="Helical" evidence="1">
    <location>
        <begin position="157"/>
        <end position="179"/>
    </location>
</feature>
<keyword evidence="1" id="KW-1133">Transmembrane helix</keyword>
<keyword evidence="3" id="KW-1185">Reference proteome</keyword>
<gene>
    <name evidence="2" type="ORF">N7548_07190</name>
</gene>
<comment type="caution">
    <text evidence="2">The sequence shown here is derived from an EMBL/GenBank/DDBJ whole genome shotgun (WGS) entry which is preliminary data.</text>
</comment>